<proteinExistence type="predicted"/>
<protein>
    <submittedName>
        <fullName evidence="3">Uncharacterized protein</fullName>
    </submittedName>
</protein>
<dbReference type="InParanoid" id="A0A1V9XNI0"/>
<dbReference type="Proteomes" id="UP000192247">
    <property type="component" value="Unassembled WGS sequence"/>
</dbReference>
<evidence type="ECO:0000313" key="4">
    <source>
        <dbReference type="Proteomes" id="UP000192247"/>
    </source>
</evidence>
<name>A0A1V9XNI0_9ACAR</name>
<feature type="compositionally biased region" description="Polar residues" evidence="1">
    <location>
        <begin position="27"/>
        <end position="37"/>
    </location>
</feature>
<feature type="region of interest" description="Disordered" evidence="1">
    <location>
        <begin position="22"/>
        <end position="47"/>
    </location>
</feature>
<gene>
    <name evidence="3" type="ORF">BIW11_00849</name>
</gene>
<evidence type="ECO:0000313" key="3">
    <source>
        <dbReference type="EMBL" id="OQR75026.1"/>
    </source>
</evidence>
<feature type="signal peptide" evidence="2">
    <location>
        <begin position="1"/>
        <end position="21"/>
    </location>
</feature>
<evidence type="ECO:0000256" key="2">
    <source>
        <dbReference type="SAM" id="SignalP"/>
    </source>
</evidence>
<sequence length="306" mass="34051">MKCWPLRWLLLCSCQFDSPAATPNEDAATTSPSTKSPKAQKIPRPGTLKAKASGYEQLGFCNRSYLDKTPHDSRVGPSTSLSSEDISWSSSSFEHEATVQERFRDISHADGDNMVRRLDCTSTDEEVVDSGPLAWRVARAIGAMDSSIKNNETLRRTTEGSAARPDGAVFSWQTLPGHRRRCFHCDRAPRAMEVHEAKILNLDNIVERRRYEEDTIVSSTMQLPEAKSPLAYDSRIKAVEMLLSEFLISRASTRIGRCKVEQAAGGPVDAAVFVSTLRQDIIAKRPLQREVQELSQARNGHFKTVG</sequence>
<feature type="chain" id="PRO_5012822596" evidence="2">
    <location>
        <begin position="22"/>
        <end position="306"/>
    </location>
</feature>
<dbReference type="AlphaFoldDB" id="A0A1V9XNI0"/>
<evidence type="ECO:0000256" key="1">
    <source>
        <dbReference type="SAM" id="MobiDB-lite"/>
    </source>
</evidence>
<keyword evidence="2" id="KW-0732">Signal</keyword>
<keyword evidence="4" id="KW-1185">Reference proteome</keyword>
<organism evidence="3 4">
    <name type="scientific">Tropilaelaps mercedesae</name>
    <dbReference type="NCBI Taxonomy" id="418985"/>
    <lineage>
        <taxon>Eukaryota</taxon>
        <taxon>Metazoa</taxon>
        <taxon>Ecdysozoa</taxon>
        <taxon>Arthropoda</taxon>
        <taxon>Chelicerata</taxon>
        <taxon>Arachnida</taxon>
        <taxon>Acari</taxon>
        <taxon>Parasitiformes</taxon>
        <taxon>Mesostigmata</taxon>
        <taxon>Gamasina</taxon>
        <taxon>Dermanyssoidea</taxon>
        <taxon>Laelapidae</taxon>
        <taxon>Tropilaelaps</taxon>
    </lineage>
</organism>
<dbReference type="EMBL" id="MNPL01006993">
    <property type="protein sequence ID" value="OQR75026.1"/>
    <property type="molecule type" value="Genomic_DNA"/>
</dbReference>
<accession>A0A1V9XNI0</accession>
<reference evidence="3 4" key="1">
    <citation type="journal article" date="2017" name="Gigascience">
        <title>Draft genome of the honey bee ectoparasitic mite, Tropilaelaps mercedesae, is shaped by the parasitic life history.</title>
        <authorList>
            <person name="Dong X."/>
            <person name="Armstrong S.D."/>
            <person name="Xia D."/>
            <person name="Makepeace B.L."/>
            <person name="Darby A.C."/>
            <person name="Kadowaki T."/>
        </authorList>
    </citation>
    <scope>NUCLEOTIDE SEQUENCE [LARGE SCALE GENOMIC DNA]</scope>
    <source>
        <strain evidence="3">Wuxi-XJTLU</strain>
    </source>
</reference>
<comment type="caution">
    <text evidence="3">The sequence shown here is derived from an EMBL/GenBank/DDBJ whole genome shotgun (WGS) entry which is preliminary data.</text>
</comment>